<dbReference type="EMBL" id="JABBPN010000023">
    <property type="protein sequence ID" value="NMO97822.1"/>
    <property type="molecule type" value="Genomic_DNA"/>
</dbReference>
<comment type="caution">
    <text evidence="1">The sequence shown here is derived from an EMBL/GenBank/DDBJ whole genome shotgun (WGS) entry which is preliminary data.</text>
</comment>
<dbReference type="AlphaFoldDB" id="A0A848MCS0"/>
<sequence length="95" mass="11216">MEWFWLVAFLIGFLILNRLTHVDQKLNYQRRKLDQIASHLGITDHELEQRLIQLIQGHQEIQAVKEAREALGLSLLEGKQYIDKLKKSIPSNRIR</sequence>
<evidence type="ECO:0008006" key="3">
    <source>
        <dbReference type="Google" id="ProtNLM"/>
    </source>
</evidence>
<keyword evidence="2" id="KW-1185">Reference proteome</keyword>
<dbReference type="InterPro" id="IPR014719">
    <property type="entry name" value="Ribosomal_bL12_C/ClpS-like"/>
</dbReference>
<organism evidence="1 2">
    <name type="scientific">Paenibacillus lemnae</name>
    <dbReference type="NCBI Taxonomy" id="1330551"/>
    <lineage>
        <taxon>Bacteria</taxon>
        <taxon>Bacillati</taxon>
        <taxon>Bacillota</taxon>
        <taxon>Bacilli</taxon>
        <taxon>Bacillales</taxon>
        <taxon>Paenibacillaceae</taxon>
        <taxon>Paenibacillus</taxon>
    </lineage>
</organism>
<gene>
    <name evidence="1" type="ORF">HII30_18835</name>
</gene>
<proteinExistence type="predicted"/>
<accession>A0A848MCS0</accession>
<dbReference type="RefSeq" id="WP_169506594.1">
    <property type="nucleotide sequence ID" value="NZ_JABBPN010000023.1"/>
</dbReference>
<evidence type="ECO:0000313" key="2">
    <source>
        <dbReference type="Proteomes" id="UP000565468"/>
    </source>
</evidence>
<protein>
    <recommendedName>
        <fullName evidence="3">Ribosomal protein L7/L12 C-terminal domain-containing protein</fullName>
    </recommendedName>
</protein>
<dbReference type="Gene3D" id="3.30.1390.10">
    <property type="match status" value="1"/>
</dbReference>
<reference evidence="1 2" key="1">
    <citation type="submission" date="2020-04" db="EMBL/GenBank/DDBJ databases">
        <title>Paenibacillus algicola sp. nov., a novel marine bacterium producing alginate lyase.</title>
        <authorList>
            <person name="Huang H."/>
        </authorList>
    </citation>
    <scope>NUCLEOTIDE SEQUENCE [LARGE SCALE GENOMIC DNA]</scope>
    <source>
        <strain evidence="1 2">L7-75</strain>
    </source>
</reference>
<evidence type="ECO:0000313" key="1">
    <source>
        <dbReference type="EMBL" id="NMO97822.1"/>
    </source>
</evidence>
<name>A0A848MCS0_PAELE</name>
<dbReference type="Proteomes" id="UP000565468">
    <property type="component" value="Unassembled WGS sequence"/>
</dbReference>